<proteinExistence type="predicted"/>
<dbReference type="PATRIC" id="fig|1365250.3.peg.4578"/>
<sequence length="183" mass="20742">MKFYELTYSDDEGLLSVEDYDLNGFDISSYWDGDYGSLEEISKVDFSFHQSGFKKSDLIGNPLGLILISEKAYEKLRLLVKNQSIFSKVSLLNLDSSEKELFYILTPVNTLNCLEMNLTEFLDEETVITPVLDSKKVSPDSLIFKVDGCTNIVVINELVMNSIKENKLDGFDFIELKVDSSES</sequence>
<reference evidence="2 3" key="1">
    <citation type="submission" date="2013-07" db="EMBL/GenBank/DDBJ databases">
        <title>Comparative Genomic and Metabolomic Analysis of Twelve Strains of Pseudoalteromonas luteoviolacea.</title>
        <authorList>
            <person name="Vynne N.G."/>
            <person name="Mansson M."/>
            <person name="Gram L."/>
        </authorList>
    </citation>
    <scope>NUCLEOTIDE SEQUENCE [LARGE SCALE GENOMIC DNA]</scope>
    <source>
        <strain evidence="2 3">DSM 6061</strain>
    </source>
</reference>
<dbReference type="InterPro" id="IPR012433">
    <property type="entry name" value="Imm11"/>
</dbReference>
<dbReference type="Pfam" id="PF07791">
    <property type="entry name" value="Imm11"/>
    <property type="match status" value="1"/>
</dbReference>
<evidence type="ECO:0000259" key="1">
    <source>
        <dbReference type="Pfam" id="PF07791"/>
    </source>
</evidence>
<dbReference type="RefSeq" id="WP_063365961.1">
    <property type="nucleotide sequence ID" value="NZ_AQHB01000049.1"/>
</dbReference>
<dbReference type="Proteomes" id="UP000076643">
    <property type="component" value="Unassembled WGS sequence"/>
</dbReference>
<evidence type="ECO:0000313" key="2">
    <source>
        <dbReference type="EMBL" id="KZN31595.1"/>
    </source>
</evidence>
<accession>A0A166V0I7</accession>
<dbReference type="EMBL" id="AUYB01000139">
    <property type="protein sequence ID" value="KZN31595.1"/>
    <property type="molecule type" value="Genomic_DNA"/>
</dbReference>
<dbReference type="AlphaFoldDB" id="A0A166V0I7"/>
<protein>
    <recommendedName>
        <fullName evidence="1">Immunity MXAN-0049 protein domain-containing protein</fullName>
    </recommendedName>
</protein>
<gene>
    <name evidence="2" type="ORF">N475_23115</name>
</gene>
<keyword evidence="3" id="KW-1185">Reference proteome</keyword>
<name>A0A166V0I7_9GAMM</name>
<evidence type="ECO:0000313" key="3">
    <source>
        <dbReference type="Proteomes" id="UP000076643"/>
    </source>
</evidence>
<organism evidence="2 3">
    <name type="scientific">Pseudoalteromonas luteoviolacea DSM 6061</name>
    <dbReference type="NCBI Taxonomy" id="1365250"/>
    <lineage>
        <taxon>Bacteria</taxon>
        <taxon>Pseudomonadati</taxon>
        <taxon>Pseudomonadota</taxon>
        <taxon>Gammaproteobacteria</taxon>
        <taxon>Alteromonadales</taxon>
        <taxon>Pseudoalteromonadaceae</taxon>
        <taxon>Pseudoalteromonas</taxon>
    </lineage>
</organism>
<comment type="caution">
    <text evidence="2">The sequence shown here is derived from an EMBL/GenBank/DDBJ whole genome shotgun (WGS) entry which is preliminary data.</text>
</comment>
<feature type="domain" description="Immunity MXAN-0049 protein" evidence="1">
    <location>
        <begin position="33"/>
        <end position="177"/>
    </location>
</feature>